<feature type="transmembrane region" description="Helical" evidence="1">
    <location>
        <begin position="201"/>
        <end position="223"/>
    </location>
</feature>
<dbReference type="Pfam" id="PF05569">
    <property type="entry name" value="Peptidase_M56"/>
    <property type="match status" value="1"/>
</dbReference>
<evidence type="ECO:0000313" key="4">
    <source>
        <dbReference type="Proteomes" id="UP001451571"/>
    </source>
</evidence>
<dbReference type="InterPro" id="IPR008756">
    <property type="entry name" value="Peptidase_M56"/>
</dbReference>
<reference evidence="3 4" key="1">
    <citation type="submission" date="2024-02" db="EMBL/GenBank/DDBJ databases">
        <title>Bacterial strain from lacustrine sediment.</title>
        <authorList>
            <person name="Petit C."/>
            <person name="Fadhlaoui K."/>
        </authorList>
    </citation>
    <scope>NUCLEOTIDE SEQUENCE [LARGE SCALE GENOMIC DNA]</scope>
    <source>
        <strain evidence="3 4">IPX-CK</strain>
    </source>
</reference>
<sequence length="438" mass="51468">MLILAMSFSGSMVFLFILICMFCGKKALSSTWIYAMLKINLFFYCIPLPLFKTRYNYVLSKLLDIPLIGNDSIYPMKNIIQIEKMGNISFDWKLYVFIVWIIWIIGLFASFMKHSKQYNDSKIEKKTVIKDRNYLEIFEEIKRELKIKKKVTLICVDDSIKICTTGIAKKYIIIPKDGIESEDLYYIFKHELIHIKRSDVIYRYIAIFAILIHWFNPLIYFYFYMLSIYCEQSCDTMLVHNMEKPERKKYCELIINMALYEKKGKQQYQTYFSSSKKNIERRLKNILKIEKTNTAVKICSLLVSGVILFAGSLTVYAYEQPKVVTWQTESYLEELERGQVEQGFINSADIQFDNSETKIVREFIGEDGISYKLEELRNTSKAQILCSHSFVSGYYKQHVKYSDNSCKTDYYNADRCVKCGDVVVKSYSHTETSTKCTH</sequence>
<dbReference type="PANTHER" id="PTHR34978">
    <property type="entry name" value="POSSIBLE SENSOR-TRANSDUCER PROTEIN BLAR"/>
    <property type="match status" value="1"/>
</dbReference>
<accession>A0ABZ3EZI3</accession>
<name>A0ABZ3EZI3_9FIRM</name>
<dbReference type="RefSeq" id="WP_342759262.1">
    <property type="nucleotide sequence ID" value="NZ_CP146256.1"/>
</dbReference>
<protein>
    <submittedName>
        <fullName evidence="3">M56 family metallopeptidase</fullName>
    </submittedName>
</protein>
<dbReference type="Proteomes" id="UP001451571">
    <property type="component" value="Chromosome"/>
</dbReference>
<evidence type="ECO:0000259" key="2">
    <source>
        <dbReference type="Pfam" id="PF05569"/>
    </source>
</evidence>
<evidence type="ECO:0000256" key="1">
    <source>
        <dbReference type="SAM" id="Phobius"/>
    </source>
</evidence>
<dbReference type="PANTHER" id="PTHR34978:SF3">
    <property type="entry name" value="SLR0241 PROTEIN"/>
    <property type="match status" value="1"/>
</dbReference>
<proteinExistence type="predicted"/>
<keyword evidence="4" id="KW-1185">Reference proteome</keyword>
<keyword evidence="1" id="KW-0472">Membrane</keyword>
<gene>
    <name evidence="3" type="ORF">V6984_08040</name>
</gene>
<keyword evidence="1" id="KW-1133">Transmembrane helix</keyword>
<keyword evidence="1" id="KW-0812">Transmembrane</keyword>
<feature type="transmembrane region" description="Helical" evidence="1">
    <location>
        <begin position="31"/>
        <end position="51"/>
    </location>
</feature>
<evidence type="ECO:0000313" key="3">
    <source>
        <dbReference type="EMBL" id="XAH75692.1"/>
    </source>
</evidence>
<organism evidence="3 4">
    <name type="scientific">Kineothrix sedimenti</name>
    <dbReference type="NCBI Taxonomy" id="3123317"/>
    <lineage>
        <taxon>Bacteria</taxon>
        <taxon>Bacillati</taxon>
        <taxon>Bacillota</taxon>
        <taxon>Clostridia</taxon>
        <taxon>Lachnospirales</taxon>
        <taxon>Lachnospiraceae</taxon>
        <taxon>Kineothrix</taxon>
    </lineage>
</organism>
<feature type="domain" description="Peptidase M56" evidence="2">
    <location>
        <begin position="3"/>
        <end position="286"/>
    </location>
</feature>
<dbReference type="EMBL" id="CP146256">
    <property type="protein sequence ID" value="XAH75692.1"/>
    <property type="molecule type" value="Genomic_DNA"/>
</dbReference>
<feature type="transmembrane region" description="Helical" evidence="1">
    <location>
        <begin position="6"/>
        <end position="24"/>
    </location>
</feature>
<feature type="transmembrane region" description="Helical" evidence="1">
    <location>
        <begin position="94"/>
        <end position="112"/>
    </location>
</feature>
<feature type="transmembrane region" description="Helical" evidence="1">
    <location>
        <begin position="295"/>
        <end position="318"/>
    </location>
</feature>
<dbReference type="InterPro" id="IPR052173">
    <property type="entry name" value="Beta-lactam_resp_regulator"/>
</dbReference>
<dbReference type="CDD" id="cd07341">
    <property type="entry name" value="M56_BlaR1_MecR1_like"/>
    <property type="match status" value="1"/>
</dbReference>